<comment type="caution">
    <text evidence="5">The sequence shown here is derived from an EMBL/GenBank/DDBJ whole genome shotgun (WGS) entry which is preliminary data.</text>
</comment>
<evidence type="ECO:0000313" key="5">
    <source>
        <dbReference type="EMBL" id="TYB31150.1"/>
    </source>
</evidence>
<keyword evidence="2" id="KW-0547">Nucleotide-binding</keyword>
<dbReference type="PROSITE" id="PS50893">
    <property type="entry name" value="ABC_TRANSPORTER_2"/>
    <property type="match status" value="1"/>
</dbReference>
<dbReference type="GO" id="GO:0016887">
    <property type="term" value="F:ATP hydrolysis activity"/>
    <property type="evidence" value="ECO:0007669"/>
    <property type="project" value="InterPro"/>
</dbReference>
<dbReference type="Gene3D" id="3.40.50.300">
    <property type="entry name" value="P-loop containing nucleotide triphosphate hydrolases"/>
    <property type="match status" value="1"/>
</dbReference>
<evidence type="ECO:0000256" key="3">
    <source>
        <dbReference type="ARBA" id="ARBA00022840"/>
    </source>
</evidence>
<keyword evidence="6" id="KW-1185">Reference proteome</keyword>
<dbReference type="InterPro" id="IPR003439">
    <property type="entry name" value="ABC_transporter-like_ATP-bd"/>
</dbReference>
<dbReference type="GO" id="GO:0015833">
    <property type="term" value="P:peptide transport"/>
    <property type="evidence" value="ECO:0007669"/>
    <property type="project" value="InterPro"/>
</dbReference>
<dbReference type="NCBIfam" id="TIGR01727">
    <property type="entry name" value="oligo_HPY"/>
    <property type="match status" value="1"/>
</dbReference>
<dbReference type="GO" id="GO:0055085">
    <property type="term" value="P:transmembrane transport"/>
    <property type="evidence" value="ECO:0007669"/>
    <property type="project" value="UniProtKB-ARBA"/>
</dbReference>
<evidence type="ECO:0000256" key="1">
    <source>
        <dbReference type="ARBA" id="ARBA00022448"/>
    </source>
</evidence>
<dbReference type="InterPro" id="IPR017871">
    <property type="entry name" value="ABC_transporter-like_CS"/>
</dbReference>
<evidence type="ECO:0000313" key="6">
    <source>
        <dbReference type="Proteomes" id="UP000324143"/>
    </source>
</evidence>
<dbReference type="FunFam" id="3.40.50.300:FF:000016">
    <property type="entry name" value="Oligopeptide ABC transporter ATP-binding component"/>
    <property type="match status" value="1"/>
</dbReference>
<keyword evidence="1" id="KW-0813">Transport</keyword>
<keyword evidence="3 5" id="KW-0067">ATP-binding</keyword>
<protein>
    <submittedName>
        <fullName evidence="5">ABC transporter ATP-binding protein</fullName>
    </submittedName>
</protein>
<reference evidence="5" key="1">
    <citation type="submission" date="2019-08" db="EMBL/GenBank/DDBJ databases">
        <title>Genomic characterization of a novel candidate phylum (ARYD3) from a high temperature, high salinity tertiary oil reservoir in north central Oklahoma, USA.</title>
        <authorList>
            <person name="Youssef N.H."/>
            <person name="Yadav A."/>
            <person name="Elshahed M.S."/>
        </authorList>
    </citation>
    <scope>NUCLEOTIDE SEQUENCE [LARGE SCALE GENOMIC DNA]</scope>
    <source>
        <strain evidence="5">ARYD3</strain>
    </source>
</reference>
<dbReference type="EMBL" id="VSIX01000054">
    <property type="protein sequence ID" value="TYB31150.1"/>
    <property type="molecule type" value="Genomic_DNA"/>
</dbReference>
<dbReference type="CDD" id="cd03257">
    <property type="entry name" value="ABC_NikE_OppD_transporters"/>
    <property type="match status" value="1"/>
</dbReference>
<dbReference type="InterPro" id="IPR003593">
    <property type="entry name" value="AAA+_ATPase"/>
</dbReference>
<dbReference type="GO" id="GO:0005524">
    <property type="term" value="F:ATP binding"/>
    <property type="evidence" value="ECO:0007669"/>
    <property type="project" value="UniProtKB-KW"/>
</dbReference>
<gene>
    <name evidence="5" type="ORF">FXF47_05630</name>
</gene>
<dbReference type="Proteomes" id="UP000324143">
    <property type="component" value="Unassembled WGS sequence"/>
</dbReference>
<dbReference type="Pfam" id="PF08352">
    <property type="entry name" value="oligo_HPY"/>
    <property type="match status" value="1"/>
</dbReference>
<evidence type="ECO:0000256" key="2">
    <source>
        <dbReference type="ARBA" id="ARBA00022741"/>
    </source>
</evidence>
<dbReference type="PANTHER" id="PTHR43776:SF8">
    <property type="entry name" value="ABC TRANSPORTER, ATP-BINDING PROTEIN"/>
    <property type="match status" value="1"/>
</dbReference>
<dbReference type="SUPFAM" id="SSF52540">
    <property type="entry name" value="P-loop containing nucleoside triphosphate hydrolases"/>
    <property type="match status" value="1"/>
</dbReference>
<organism evidence="5 6">
    <name type="scientific">Candidatus Mcinerneyibacterium aminivorans</name>
    <dbReference type="NCBI Taxonomy" id="2703815"/>
    <lineage>
        <taxon>Bacteria</taxon>
        <taxon>Candidatus Macinerneyibacteriota</taxon>
        <taxon>Candidatus Mcinerneyibacteria</taxon>
        <taxon>Candidatus Mcinerneyibacteriales</taxon>
        <taxon>Candidatus Mcinerneyibacteriaceae</taxon>
        <taxon>Candidatus Mcinerneyibacterium</taxon>
    </lineage>
</organism>
<name>A0A5D0MIA1_9BACT</name>
<dbReference type="AlphaFoldDB" id="A0A5D0MIA1"/>
<dbReference type="InterPro" id="IPR050319">
    <property type="entry name" value="ABC_transp_ATP-bind"/>
</dbReference>
<feature type="domain" description="ABC transporter" evidence="4">
    <location>
        <begin position="2"/>
        <end position="258"/>
    </location>
</feature>
<dbReference type="PANTHER" id="PTHR43776">
    <property type="entry name" value="TRANSPORT ATP-BINDING PROTEIN"/>
    <property type="match status" value="1"/>
</dbReference>
<dbReference type="PROSITE" id="PS00211">
    <property type="entry name" value="ABC_TRANSPORTER_1"/>
    <property type="match status" value="1"/>
</dbReference>
<dbReference type="InterPro" id="IPR027417">
    <property type="entry name" value="P-loop_NTPase"/>
</dbReference>
<proteinExistence type="predicted"/>
<dbReference type="InterPro" id="IPR013563">
    <property type="entry name" value="Oligopep_ABC_C"/>
</dbReference>
<evidence type="ECO:0000259" key="4">
    <source>
        <dbReference type="PROSITE" id="PS50893"/>
    </source>
</evidence>
<sequence length="324" mass="36687">MVEIKNLTKNFPIDEGIINTIFGQKTKYVHAVDNVTFSIKKGEVLGLAGESGSGKSTIGKLLLKLYEKSSGDIFYKNQNITNLTFNELRKLREKIQIVFQDPDASLNPRLSVGETIMDPLIIHNKYKKEERKQKVLDMMEKVGLSPPELLYDKYPHQLSGGQSQRVVLSRALITDPDFIVADEPIAAADVSIRAKIIELMKNLKNEFDLTYLFITHDLATAKYLCDRIAILYLGKIVEIGSNSEVFENPIHPYTKALLEAVPVPDPKYRRQEPLPKGEIPDAINPPPGCFYHPRCPYAMEICRKKQPELKEIITDHKVACHLND</sequence>
<dbReference type="Pfam" id="PF00005">
    <property type="entry name" value="ABC_tran"/>
    <property type="match status" value="1"/>
</dbReference>
<dbReference type="SMART" id="SM00382">
    <property type="entry name" value="AAA"/>
    <property type="match status" value="1"/>
</dbReference>
<accession>A0A5D0MIA1</accession>